<keyword evidence="5" id="KW-1185">Reference proteome</keyword>
<dbReference type="EMBL" id="CAWUHC010000084">
    <property type="protein sequence ID" value="CAK7230016.1"/>
    <property type="molecule type" value="Genomic_DNA"/>
</dbReference>
<evidence type="ECO:0000313" key="5">
    <source>
        <dbReference type="Proteomes" id="UP001642406"/>
    </source>
</evidence>
<evidence type="ECO:0000256" key="1">
    <source>
        <dbReference type="ARBA" id="ARBA00006347"/>
    </source>
</evidence>
<dbReference type="Pfam" id="PF00085">
    <property type="entry name" value="Thioredoxin"/>
    <property type="match status" value="1"/>
</dbReference>
<feature type="domain" description="Thioredoxin" evidence="3">
    <location>
        <begin position="23"/>
        <end position="118"/>
    </location>
</feature>
<dbReference type="InterPro" id="IPR013766">
    <property type="entry name" value="Thioredoxin_domain"/>
</dbReference>
<accession>A0ABP0CFY5</accession>
<evidence type="ECO:0000259" key="3">
    <source>
        <dbReference type="Pfam" id="PF00085"/>
    </source>
</evidence>
<dbReference type="PANTHER" id="PTHR18929">
    <property type="entry name" value="PROTEIN DISULFIDE ISOMERASE"/>
    <property type="match status" value="1"/>
</dbReference>
<protein>
    <recommendedName>
        <fullName evidence="3">Thioredoxin domain-containing protein</fullName>
    </recommendedName>
</protein>
<evidence type="ECO:0000256" key="2">
    <source>
        <dbReference type="SAM" id="SignalP"/>
    </source>
</evidence>
<feature type="signal peptide" evidence="2">
    <location>
        <begin position="1"/>
        <end position="20"/>
    </location>
</feature>
<organism evidence="4 5">
    <name type="scientific">Sporothrix bragantina</name>
    <dbReference type="NCBI Taxonomy" id="671064"/>
    <lineage>
        <taxon>Eukaryota</taxon>
        <taxon>Fungi</taxon>
        <taxon>Dikarya</taxon>
        <taxon>Ascomycota</taxon>
        <taxon>Pezizomycotina</taxon>
        <taxon>Sordariomycetes</taxon>
        <taxon>Sordariomycetidae</taxon>
        <taxon>Ophiostomatales</taxon>
        <taxon>Ophiostomataceae</taxon>
        <taxon>Sporothrix</taxon>
    </lineage>
</organism>
<keyword evidence="2" id="KW-0732">Signal</keyword>
<dbReference type="CDD" id="cd02961">
    <property type="entry name" value="PDI_a_family"/>
    <property type="match status" value="1"/>
</dbReference>
<dbReference type="Gene3D" id="3.40.30.10">
    <property type="entry name" value="Glutaredoxin"/>
    <property type="match status" value="3"/>
</dbReference>
<dbReference type="InterPro" id="IPR036249">
    <property type="entry name" value="Thioredoxin-like_sf"/>
</dbReference>
<feature type="chain" id="PRO_5045116041" description="Thioredoxin domain-containing protein" evidence="2">
    <location>
        <begin position="21"/>
        <end position="383"/>
    </location>
</feature>
<comment type="similarity">
    <text evidence="1">Belongs to the protein disulfide isomerase family.</text>
</comment>
<evidence type="ECO:0000313" key="4">
    <source>
        <dbReference type="EMBL" id="CAK7230016.1"/>
    </source>
</evidence>
<name>A0ABP0CFY5_9PEZI</name>
<dbReference type="SUPFAM" id="SSF52833">
    <property type="entry name" value="Thioredoxin-like"/>
    <property type="match status" value="1"/>
</dbReference>
<sequence>MRLHTGPILGLLAMLQSASAWKHATDEQLRSSLESSGYTLVAFVQPHEAASKALEKEWETIQSAPEGEHVFSFDCSQHAATCRELDAVSTFPTIRLYHRDGRIDRYRGERTAAAIVPFFRRSFRPAVMEVTEQSLIGFITIDDVVIVAHVHPDDEHLYSRYRSLAQHYRDRYSFGIAFAPPSSPASSKTSRAFSGSVVRCYNNVDDEQHELSGDDIHRHAGALEAFIMQTCAQPLIPELTRRGEYRNEARLAAGAGVAGTAHVKSILHYLTDGGDADKSAFRDSVRPLAKQYRDFVQFAVTDLGDYPEMLAAFGLDASATRGLALQNLATGELFPYRSRIKPVTAATAAGIVETFLNEISDGNVKPLSGGDQRLKEKGGHDEL</sequence>
<proteinExistence type="inferred from homology"/>
<reference evidence="4 5" key="1">
    <citation type="submission" date="2024-01" db="EMBL/GenBank/DDBJ databases">
        <authorList>
            <person name="Allen C."/>
            <person name="Tagirdzhanova G."/>
        </authorList>
    </citation>
    <scope>NUCLEOTIDE SEQUENCE [LARGE SCALE GENOMIC DNA]</scope>
</reference>
<gene>
    <name evidence="4" type="ORF">SBRCBS47491_007444</name>
</gene>
<dbReference type="Proteomes" id="UP001642406">
    <property type="component" value="Unassembled WGS sequence"/>
</dbReference>
<comment type="caution">
    <text evidence="4">The sequence shown here is derived from an EMBL/GenBank/DDBJ whole genome shotgun (WGS) entry which is preliminary data.</text>
</comment>